<organism evidence="1">
    <name type="scientific">marine sediment metagenome</name>
    <dbReference type="NCBI Taxonomy" id="412755"/>
    <lineage>
        <taxon>unclassified sequences</taxon>
        <taxon>metagenomes</taxon>
        <taxon>ecological metagenomes</taxon>
    </lineage>
</organism>
<proteinExistence type="predicted"/>
<accession>X1GWH3</accession>
<dbReference type="AlphaFoldDB" id="X1GWH3"/>
<protein>
    <submittedName>
        <fullName evidence="1">Uncharacterized protein</fullName>
    </submittedName>
</protein>
<evidence type="ECO:0000313" key="1">
    <source>
        <dbReference type="EMBL" id="GAH62286.1"/>
    </source>
</evidence>
<gene>
    <name evidence="1" type="ORF">S03H2_49914</name>
</gene>
<dbReference type="EMBL" id="BARU01031567">
    <property type="protein sequence ID" value="GAH62286.1"/>
    <property type="molecule type" value="Genomic_DNA"/>
</dbReference>
<feature type="non-terminal residue" evidence="1">
    <location>
        <position position="40"/>
    </location>
</feature>
<sequence>MALVDPAKIGKNVIAFVFLTMADYSTAAIENLNEEIKKLP</sequence>
<dbReference type="Gene3D" id="3.30.70.920">
    <property type="match status" value="1"/>
</dbReference>
<comment type="caution">
    <text evidence="1">The sequence shown here is derived from an EMBL/GenBank/DDBJ whole genome shotgun (WGS) entry which is preliminary data.</text>
</comment>
<name>X1GWH3_9ZZZZ</name>
<reference evidence="1" key="1">
    <citation type="journal article" date="2014" name="Front. Microbiol.">
        <title>High frequency of phylogenetically diverse reductive dehalogenase-homologous genes in deep subseafloor sedimentary metagenomes.</title>
        <authorList>
            <person name="Kawai M."/>
            <person name="Futagami T."/>
            <person name="Toyoda A."/>
            <person name="Takaki Y."/>
            <person name="Nishi S."/>
            <person name="Hori S."/>
            <person name="Arai W."/>
            <person name="Tsubouchi T."/>
            <person name="Morono Y."/>
            <person name="Uchiyama I."/>
            <person name="Ito T."/>
            <person name="Fujiyama A."/>
            <person name="Inagaki F."/>
            <person name="Takami H."/>
        </authorList>
    </citation>
    <scope>NUCLEOTIDE SEQUENCE</scope>
    <source>
        <strain evidence="1">Expedition CK06-06</strain>
    </source>
</reference>